<dbReference type="EMBL" id="JAGQHS010000049">
    <property type="protein sequence ID" value="MCA9756329.1"/>
    <property type="molecule type" value="Genomic_DNA"/>
</dbReference>
<evidence type="ECO:0000313" key="2">
    <source>
        <dbReference type="Proteomes" id="UP000739538"/>
    </source>
</evidence>
<name>A0A956NG45_UNCEI</name>
<sequence length="216" mass="22156">MQTYVSRSVLSLGLLLVAIAFVPGRSWAGPLATGALLLPAGTVAMTVPDPPNITVTPCDALLGVFLSPNQPDAHPASEVEIVVRDSGNNPLPNVTVSFEMGSSNVLCPDAVLGTTTDGMGVARLTLSGGGCAHQTPLSGVFKANGVTFRAYQDVKSPDFDGAGGDLQVNLADLIAFSGEFLGSDPPKCHDYDNNAATNLGDLVMFSPAFVAGSHCP</sequence>
<comment type="caution">
    <text evidence="1">The sequence shown here is derived from an EMBL/GenBank/DDBJ whole genome shotgun (WGS) entry which is preliminary data.</text>
</comment>
<reference evidence="1" key="2">
    <citation type="journal article" date="2021" name="Microbiome">
        <title>Successional dynamics and alternative stable states in a saline activated sludge microbial community over 9 years.</title>
        <authorList>
            <person name="Wang Y."/>
            <person name="Ye J."/>
            <person name="Ju F."/>
            <person name="Liu L."/>
            <person name="Boyd J.A."/>
            <person name="Deng Y."/>
            <person name="Parks D.H."/>
            <person name="Jiang X."/>
            <person name="Yin X."/>
            <person name="Woodcroft B.J."/>
            <person name="Tyson G.W."/>
            <person name="Hugenholtz P."/>
            <person name="Polz M.F."/>
            <person name="Zhang T."/>
        </authorList>
    </citation>
    <scope>NUCLEOTIDE SEQUENCE</scope>
    <source>
        <strain evidence="1">HKST-UBA02</strain>
    </source>
</reference>
<dbReference type="AlphaFoldDB" id="A0A956NG45"/>
<evidence type="ECO:0000313" key="1">
    <source>
        <dbReference type="EMBL" id="MCA9756329.1"/>
    </source>
</evidence>
<dbReference type="Proteomes" id="UP000739538">
    <property type="component" value="Unassembled WGS sequence"/>
</dbReference>
<gene>
    <name evidence="1" type="ORF">KDA27_11055</name>
</gene>
<proteinExistence type="predicted"/>
<reference evidence="1" key="1">
    <citation type="submission" date="2020-04" db="EMBL/GenBank/DDBJ databases">
        <authorList>
            <person name="Zhang T."/>
        </authorList>
    </citation>
    <scope>NUCLEOTIDE SEQUENCE</scope>
    <source>
        <strain evidence="1">HKST-UBA02</strain>
    </source>
</reference>
<organism evidence="1 2">
    <name type="scientific">Eiseniibacteriota bacterium</name>
    <dbReference type="NCBI Taxonomy" id="2212470"/>
    <lineage>
        <taxon>Bacteria</taxon>
        <taxon>Candidatus Eiseniibacteriota</taxon>
    </lineage>
</organism>
<dbReference type="SUPFAM" id="SSF49373">
    <property type="entry name" value="Invasin/intimin cell-adhesion fragments"/>
    <property type="match status" value="1"/>
</dbReference>
<dbReference type="Gene3D" id="2.60.40.10">
    <property type="entry name" value="Immunoglobulins"/>
    <property type="match status" value="1"/>
</dbReference>
<dbReference type="InterPro" id="IPR013783">
    <property type="entry name" value="Ig-like_fold"/>
</dbReference>
<protein>
    <submittedName>
        <fullName evidence="1">Ig-like domain-containing protein</fullName>
    </submittedName>
</protein>
<accession>A0A956NG45</accession>
<dbReference type="InterPro" id="IPR008964">
    <property type="entry name" value="Invasin/intimin_cell_adhesion"/>
</dbReference>